<dbReference type="PANTHER" id="PTHR46580">
    <property type="entry name" value="SENSOR KINASE-RELATED"/>
    <property type="match status" value="1"/>
</dbReference>
<dbReference type="Gene3D" id="2.130.10.130">
    <property type="entry name" value="Integrin alpha, N-terminal"/>
    <property type="match status" value="3"/>
</dbReference>
<evidence type="ECO:0000259" key="3">
    <source>
        <dbReference type="Pfam" id="PF18962"/>
    </source>
</evidence>
<feature type="signal peptide" evidence="2">
    <location>
        <begin position="1"/>
        <end position="18"/>
    </location>
</feature>
<evidence type="ECO:0000256" key="2">
    <source>
        <dbReference type="SAM" id="SignalP"/>
    </source>
</evidence>
<proteinExistence type="predicted"/>
<dbReference type="Pfam" id="PF18962">
    <property type="entry name" value="Por_Secre_tail"/>
    <property type="match status" value="1"/>
</dbReference>
<dbReference type="InterPro" id="IPR028994">
    <property type="entry name" value="Integrin_alpha_N"/>
</dbReference>
<evidence type="ECO:0000313" key="5">
    <source>
        <dbReference type="Proteomes" id="UP000050454"/>
    </source>
</evidence>
<sequence>MKYRFFILLIILSKHLNAQVVDFEIIPRSEELINNQFMDISNEETSYYARALKSQTIADFNGDGFDDLLISGSNGLEDNTELLFNDGKNNFKRSENFVLNNYGIYTIESGDVDNDFDIDLVVTCTTTQNEDKAFLLINQGKGSFTIHQDFILDEAVGGAIKLSDLDNDLDLDLVFYSSLKTGVMGIYANDGKGNFTAKQMLAHKANSIDVVDYDSDGLNDILVHLYEVENKPHTHKTLFYKNKGSFQFVIQNQINFPVKGVFNAKSIDYDMDGDFDIMYNSNNSKLWIHENIDNSEFQSSLILSDSLIKVSGVNLGYNDYLFEDFNGDQKPDLILNTVNRGQNNHDNFGYILLQDGNKKLSFSSIIQIKREADYYGRIGIDVSDFNNDGEIDFLINGIPFLNRGCLPNYVGQTVASENEFTWIDGNTYYTSTQQPSIKLKNRYDCDSTVYLSLTITDPIRDKYYQRKSIINLDSTIHVEIDIGSLNPDPLADLVIYSQDYNYINRLHILENQTGRNFSEESQIVENIINIPTISLADLNEDTIDEVLISGKSFVLYDRDSNPYRNEMIPPEVNTLEDNNTLFTTKHLIGDLDCDGSTDLIFNQRYVDTQSTHHFSFRTFLNNGEGIFFEFSKHGLPQINAFDLRLVDLDNDLDQDLVFKVEANNQFDFIIYKNNGSGEFTLFENHQIQSMAENKYHFGDINNDGFIDLVVGGIKKNGIFELETYIYYNDGTGNFSNGLNSSITGLPRFYNSDFGIFDADGDQDLDLFFSSIIFMNEDNTSITSGSNIYLNNGEGNFQPKNNSPYFKELSYSTVKIADVDNNKAPDIIVSGISYPDAHTYIYFNENPENKCFTSKSIDFIVSDEPVTWIDGNTYDETTSLPKFILKNSANCDSIVQLKLKIKEKVLASEKPVVSVDIYPNPSSTILKIQNEYSKSEENYLIISTTGQVVKQWKSILKEQNIDISDLVSGTYIIKGGNQTTGLWFKKIIVSN</sequence>
<accession>A0A0P7B9P4</accession>
<dbReference type="EMBL" id="LGTQ01000013">
    <property type="protein sequence ID" value="KPM47058.1"/>
    <property type="molecule type" value="Genomic_DNA"/>
</dbReference>
<dbReference type="InterPro" id="IPR026444">
    <property type="entry name" value="Secre_tail"/>
</dbReference>
<feature type="domain" description="Secretion system C-terminal sorting" evidence="3">
    <location>
        <begin position="916"/>
        <end position="988"/>
    </location>
</feature>
<comment type="caution">
    <text evidence="4">The sequence shown here is derived from an EMBL/GenBank/DDBJ whole genome shotgun (WGS) entry which is preliminary data.</text>
</comment>
<feature type="chain" id="PRO_5006135523" description="Secretion system C-terminal sorting domain-containing protein" evidence="2">
    <location>
        <begin position="19"/>
        <end position="990"/>
    </location>
</feature>
<dbReference type="Pfam" id="PF13517">
    <property type="entry name" value="FG-GAP_3"/>
    <property type="match status" value="3"/>
</dbReference>
<dbReference type="RefSeq" id="WP_055151151.1">
    <property type="nucleotide sequence ID" value="NZ_JXSZ01000013.1"/>
</dbReference>
<dbReference type="NCBIfam" id="TIGR04183">
    <property type="entry name" value="Por_Secre_tail"/>
    <property type="match status" value="1"/>
</dbReference>
<protein>
    <recommendedName>
        <fullName evidence="3">Secretion system C-terminal sorting domain-containing protein</fullName>
    </recommendedName>
</protein>
<organism evidence="4 5">
    <name type="scientific">Jiulongibacter sediminis</name>
    <dbReference type="NCBI Taxonomy" id="1605367"/>
    <lineage>
        <taxon>Bacteria</taxon>
        <taxon>Pseudomonadati</taxon>
        <taxon>Bacteroidota</taxon>
        <taxon>Cytophagia</taxon>
        <taxon>Cytophagales</taxon>
        <taxon>Leadbetterellaceae</taxon>
        <taxon>Jiulongibacter</taxon>
    </lineage>
</organism>
<dbReference type="Proteomes" id="UP000050454">
    <property type="component" value="Unassembled WGS sequence"/>
</dbReference>
<dbReference type="STRING" id="1605367.AFM12_17710"/>
<evidence type="ECO:0000256" key="1">
    <source>
        <dbReference type="ARBA" id="ARBA00022729"/>
    </source>
</evidence>
<dbReference type="PANTHER" id="PTHR46580:SF4">
    <property type="entry name" value="ATP_GTP-BINDING PROTEIN"/>
    <property type="match status" value="1"/>
</dbReference>
<dbReference type="InterPro" id="IPR013517">
    <property type="entry name" value="FG-GAP"/>
</dbReference>
<evidence type="ECO:0000313" key="4">
    <source>
        <dbReference type="EMBL" id="KPM47058.1"/>
    </source>
</evidence>
<dbReference type="SUPFAM" id="SSF69318">
    <property type="entry name" value="Integrin alpha N-terminal domain"/>
    <property type="match status" value="2"/>
</dbReference>
<gene>
    <name evidence="4" type="ORF">AFM12_17710</name>
</gene>
<name>A0A0P7B9P4_9BACT</name>
<dbReference type="AlphaFoldDB" id="A0A0P7B9P4"/>
<keyword evidence="1 2" id="KW-0732">Signal</keyword>
<dbReference type="OrthoDB" id="9816120at2"/>
<keyword evidence="5" id="KW-1185">Reference proteome</keyword>
<reference evidence="4 5" key="1">
    <citation type="submission" date="2015-07" db="EMBL/GenBank/DDBJ databases">
        <title>The draft genome sequence of Leadbetterella sp. JN14-9.</title>
        <authorList>
            <person name="Liu Y."/>
            <person name="Du J."/>
            <person name="Shao Z."/>
        </authorList>
    </citation>
    <scope>NUCLEOTIDE SEQUENCE [LARGE SCALE GENOMIC DNA]</scope>
    <source>
        <strain evidence="4 5">JN14-9</strain>
    </source>
</reference>